<keyword evidence="1 5" id="KW-0245">EGF-like domain</keyword>
<evidence type="ECO:0000256" key="6">
    <source>
        <dbReference type="SAM" id="MobiDB-lite"/>
    </source>
</evidence>
<dbReference type="PANTHER" id="PTHR16897:SF2">
    <property type="entry name" value="OS03G0226600 PROTEIN"/>
    <property type="match status" value="1"/>
</dbReference>
<evidence type="ECO:0000256" key="5">
    <source>
        <dbReference type="PROSITE-ProRule" id="PRU00076"/>
    </source>
</evidence>
<gene>
    <name evidence="9" type="ORF">HDU87_005536</name>
</gene>
<dbReference type="InterPro" id="IPR001881">
    <property type="entry name" value="EGF-like_Ca-bd_dom"/>
</dbReference>
<dbReference type="InterPro" id="IPR000562">
    <property type="entry name" value="FN_type2_dom"/>
</dbReference>
<dbReference type="SUPFAM" id="SSF57184">
    <property type="entry name" value="Growth factor receptor domain"/>
    <property type="match status" value="1"/>
</dbReference>
<feature type="domain" description="Fibronectin type-II" evidence="8">
    <location>
        <begin position="3715"/>
        <end position="3758"/>
    </location>
</feature>
<reference evidence="9" key="1">
    <citation type="submission" date="2020-05" db="EMBL/GenBank/DDBJ databases">
        <title>Phylogenomic resolution of chytrid fungi.</title>
        <authorList>
            <person name="Stajich J.E."/>
            <person name="Amses K."/>
            <person name="Simmons R."/>
            <person name="Seto K."/>
            <person name="Myers J."/>
            <person name="Bonds A."/>
            <person name="Quandt C.A."/>
            <person name="Barry K."/>
            <person name="Liu P."/>
            <person name="Grigoriev I."/>
            <person name="Longcore J.E."/>
            <person name="James T.Y."/>
        </authorList>
    </citation>
    <scope>NUCLEOTIDE SEQUENCE</scope>
    <source>
        <strain evidence="9">JEL0379</strain>
    </source>
</reference>
<feature type="disulfide bond" evidence="5">
    <location>
        <begin position="3346"/>
        <end position="3356"/>
    </location>
</feature>
<name>A0AAD5TJ42_9FUNG</name>
<evidence type="ECO:0000259" key="8">
    <source>
        <dbReference type="PROSITE" id="PS51092"/>
    </source>
</evidence>
<dbReference type="SUPFAM" id="SSF49265">
    <property type="entry name" value="Fibronectin type III"/>
    <property type="match status" value="1"/>
</dbReference>
<dbReference type="Proteomes" id="UP001212152">
    <property type="component" value="Unassembled WGS sequence"/>
</dbReference>
<dbReference type="PROSITE" id="PS00010">
    <property type="entry name" value="ASX_HYDROXYL"/>
    <property type="match status" value="1"/>
</dbReference>
<protein>
    <submittedName>
        <fullName evidence="9">Uncharacterized protein</fullName>
    </submittedName>
</protein>
<keyword evidence="10" id="KW-1185">Reference proteome</keyword>
<feature type="domain" description="EGF-like" evidence="7">
    <location>
        <begin position="3342"/>
        <end position="3383"/>
    </location>
</feature>
<accession>A0AAD5TJ42</accession>
<keyword evidence="2" id="KW-0732">Signal</keyword>
<dbReference type="InterPro" id="IPR013806">
    <property type="entry name" value="Kringle-like"/>
</dbReference>
<dbReference type="Pfam" id="PF07645">
    <property type="entry name" value="EGF_CA"/>
    <property type="match status" value="2"/>
</dbReference>
<feature type="domain" description="EGF-like" evidence="7">
    <location>
        <begin position="3298"/>
        <end position="3336"/>
    </location>
</feature>
<dbReference type="SMART" id="SM00181">
    <property type="entry name" value="EGF"/>
    <property type="match status" value="6"/>
</dbReference>
<dbReference type="InterPro" id="IPR036116">
    <property type="entry name" value="FN3_sf"/>
</dbReference>
<organism evidence="9 10">
    <name type="scientific">Geranomyces variabilis</name>
    <dbReference type="NCBI Taxonomy" id="109894"/>
    <lineage>
        <taxon>Eukaryota</taxon>
        <taxon>Fungi</taxon>
        <taxon>Fungi incertae sedis</taxon>
        <taxon>Chytridiomycota</taxon>
        <taxon>Chytridiomycota incertae sedis</taxon>
        <taxon>Chytridiomycetes</taxon>
        <taxon>Spizellomycetales</taxon>
        <taxon>Powellomycetaceae</taxon>
        <taxon>Geranomyces</taxon>
    </lineage>
</organism>
<dbReference type="SMART" id="SM00059">
    <property type="entry name" value="FN2"/>
    <property type="match status" value="1"/>
</dbReference>
<dbReference type="FunFam" id="2.10.25.10:FF:000038">
    <property type="entry name" value="Fibrillin 2"/>
    <property type="match status" value="1"/>
</dbReference>
<dbReference type="InterPro" id="IPR036943">
    <property type="entry name" value="FN_type2_sf"/>
</dbReference>
<evidence type="ECO:0000313" key="9">
    <source>
        <dbReference type="EMBL" id="KAJ3176019.1"/>
    </source>
</evidence>
<dbReference type="PROSITE" id="PS01187">
    <property type="entry name" value="EGF_CA"/>
    <property type="match status" value="1"/>
</dbReference>
<dbReference type="InterPro" id="IPR000742">
    <property type="entry name" value="EGF"/>
</dbReference>
<evidence type="ECO:0000313" key="10">
    <source>
        <dbReference type="Proteomes" id="UP001212152"/>
    </source>
</evidence>
<dbReference type="CDD" id="cd00054">
    <property type="entry name" value="EGF_CA"/>
    <property type="match status" value="4"/>
</dbReference>
<dbReference type="InterPro" id="IPR028994">
    <property type="entry name" value="Integrin_alpha_N"/>
</dbReference>
<comment type="caution">
    <text evidence="5">Lacks conserved residue(s) required for the propagation of feature annotation.</text>
</comment>
<evidence type="ECO:0000256" key="2">
    <source>
        <dbReference type="ARBA" id="ARBA00022729"/>
    </source>
</evidence>
<evidence type="ECO:0000256" key="1">
    <source>
        <dbReference type="ARBA" id="ARBA00022536"/>
    </source>
</evidence>
<dbReference type="InterPro" id="IPR009030">
    <property type="entry name" value="Growth_fac_rcpt_cys_sf"/>
</dbReference>
<feature type="compositionally biased region" description="Low complexity" evidence="6">
    <location>
        <begin position="2679"/>
        <end position="2691"/>
    </location>
</feature>
<dbReference type="SMART" id="SM00179">
    <property type="entry name" value="EGF_CA"/>
    <property type="match status" value="4"/>
</dbReference>
<dbReference type="SUPFAM" id="SSF57440">
    <property type="entry name" value="Kringle-like"/>
    <property type="match status" value="1"/>
</dbReference>
<dbReference type="FunFam" id="2.10.25.10:FF:000002">
    <property type="entry name" value="Latent-transforming growth factor beta-binding protein 3"/>
    <property type="match status" value="1"/>
</dbReference>
<proteinExistence type="predicted"/>
<feature type="region of interest" description="Disordered" evidence="6">
    <location>
        <begin position="2678"/>
        <end position="2697"/>
    </location>
</feature>
<dbReference type="Pfam" id="PF00040">
    <property type="entry name" value="fn2"/>
    <property type="match status" value="1"/>
</dbReference>
<dbReference type="SUPFAM" id="SSF57196">
    <property type="entry name" value="EGF/Laminin"/>
    <property type="match status" value="2"/>
</dbReference>
<dbReference type="EMBL" id="JADGJQ010000045">
    <property type="protein sequence ID" value="KAJ3176019.1"/>
    <property type="molecule type" value="Genomic_DNA"/>
</dbReference>
<dbReference type="InterPro" id="IPR018097">
    <property type="entry name" value="EGF_Ca-bd_CS"/>
</dbReference>
<dbReference type="GO" id="GO:0005509">
    <property type="term" value="F:calcium ion binding"/>
    <property type="evidence" value="ECO:0007669"/>
    <property type="project" value="InterPro"/>
</dbReference>
<dbReference type="InterPro" id="IPR049883">
    <property type="entry name" value="NOTCH1_EGF-like"/>
</dbReference>
<dbReference type="Gene3D" id="2.10.25.10">
    <property type="entry name" value="Laminin"/>
    <property type="match status" value="3"/>
</dbReference>
<keyword evidence="4 5" id="KW-1015">Disulfide bond</keyword>
<dbReference type="PROSITE" id="PS50026">
    <property type="entry name" value="EGF_3"/>
    <property type="match status" value="2"/>
</dbReference>
<sequence length="4469" mass="469201">MVTQLGARDAYKALKYLIERYSSAENGWVAHELAGEICSAHQEVADSILDLTIARMNRTSTAAGELMLNEALKALLKCGVTTSGSVATVSRIVESSRVGNRTVESHSRDHAVLLLGHMSRFASNAGNQTLANTIHDQLHARLAADIDPNVYASALGPSSTPDLHTEAFAASAQAAKHANILLALGNTQRPAAVNTLQNILLPNATTPAYPLLIYQSAAHALGTLEGAAVENALLSAIVHHHPTVSQAARTAYRLRKRSASIEEVISGIDALQAMGTNGAAETVAGNVLRAREFLSFHRRDLLSGSLHFGIAAPSFQWDKKFGPDLVGVHIQAHAINSVSLDLSVISSQLNIDIDNQASASLYIDIGGYQELPIFSASLQFIANAGYDMDMLKGFKFSDLANIKDEFEGVLTDVSDDIKIAIQDAQTAWADVVFGIQTVEEVAGDLATIDWSTFFDNIVSDDDDISAVVDMFSDAIESLQQCGRDVQSLVISTFNEVVANVTTGLGDILGGIENIAICPQQAVAGLIAGVEDIEAAFFAAEYAFISLRQILSPDSLISAFPQLDEDFLDFMSNAQNSTESRYFSEVIEMYRNVTSVVSGAEADALAYLSTFKLHYALVRGAYDKMKAAFDAVFGPKFHVKFPAKIAASADGSPLQSGVQWTDSHGFSYQGIRVVSTPYTPVVCPMAGVFSAVDENTFVISVTENSLRGYNLFLTGIAPNATLRDGTAVRKGQIVGEATSATTIGVSLVKKSNAAEFLDPGKYLSRRIPSLVSPFSPSANSYSFTAVGYSIVPVTSILDLAGFKTGSSSTTSSSSSATAHSRRDFVATNVCDVDEFPNPPSPMCGGGNLPEQRKSILLFKTSEFFLVAGFIPVTFSLEFDAIMGIAAGLQLCLLDLAVNPTITPEFAIVMSGSLALGIGGLLSAGLTAAGTVADTHVPIAGQFPLATIPAGVCLDIEMTIVPLTLTLSINVEVLIISYSAALVTFTSDAATLQIMNTCPAPGLVGGTGFLLDSTPPVFAATDAFQVIGQTVAAPLIFGRFSVSDPESGVRSVAVSVGRSPGDSSIVGTRTVPLDQGESLTMVGPTDMSFDEQTLYVSFYATNQQNLTTTASVAILYDLSPPSITLWDDYSDLSLHQHPVAGDEPRSALRLSLEAYTLDLIAQSNGTSFSAFSDHLCFFFTIADQTPLASVKYAIGTSLVTPNDTVAWTTVTISRLPVVAVCESNLELAHGVTYYVTVTAIDALNYTTTASTNGTNIDLTPPVSGQIFFGTAPGQITNGTQIRNVAFISFSGFQDDDSGSAWWRAAIGPSSAEPQTIAANPANWSPFSAWTTPTIIYNPPTIISAPIESLALPEGNHTVCIQVQNFVGLATIECQAGYIVDVTPPSGHGTIKALGPEVTISFEYTDNLSGVQKVWVAIGDGDEPVYSDWQTFDLSQSGDLNNATFIVSDEINGKLVYGQLLLIDYAGNVFRTATNDFIQLDLVPPIPGIVYNGEFWSDVSYINGTELCVSFTEWTDSVTGIGSYDVSFGSLPNASDIISWETLSKAMSYCTANFSELVDQAVIFANVRGWNLEHSLSATASSAGIVVDMSPPSSFNVTIDTSSGTNITRETASITMSWTPAMDYESTVVEYLVAVGQMIGGLGGIADDTALAGYANLNPANPLLTSATMYGIPLSDGDVIYASVIAVNGAGDTTVESSATVLVATGRPQLLQSSLLNNASAGSLTYVLNATSINLSWSWRSTTPLAYDCGVTSKSDGIAPPSVDTVANATGCFVLASPALLDGETYTVVLAATTSAGVTTEEQKDFTVATLGPTFLSGGTGSDVLNTPNITSTTWTQSARGWWKFDQGSAVLTGYSFGFGTAAGLTDLTSGWMSTSQPFAAFAPPSPLLVGEQYFLSVSAVNEAGLMSIPTVFTVGTSVVAGAVAGVVVDGALGLETSYQEISGMLAASFSGFKGSTGILGESYEWALGTQPHGSDMVDFSTTGLIMSSVPGAGNIIYPIALAGETYYVTVRGLFGGNPLQTVESSSRGVRIVDRPPSTEFTATGVKYVSSEDTAMVNCVGADEAGTLNSISILVGSPAWNSTGQDVVEIFNGTSSRSLSHVIGPDGTAGVALFSQCQTTNILAGVNSSTVGPVLVFDSSPPSPPPGLLCTPSIVSPTGFFSCAWLDSTDPESGITAYSASAGITAGGSEIQSFPNVIGRRVSVNMQTFPGGLATPPPAIYFSVKATNAVGMNSTLASTSIRVDSTPPTVDSTKIRVVNAHAVLRGGEIVQTWEPADCQSSTTSMVVDWTKVFQDLDSNIITYKASVESRLILADGSQQSRIVHPMSSAGDASQNLTVDTLSFTQVAFLNGILIATIEATNEAGLSATAQANVSVVNNGPQPLLVQQSLSTSSNASSFSIGTNLLQASWIWSSPCPIKLYQLKVVEVDTATVIYGPTLTNLTSASLTNLPLKANRTYVTTVDAWNSLGMISVSTGKSAGTSIIWAPARPGIVWQGPVTGTDQNTFINTTFLSASWQSFASQTCLVQGYEWAVGTDTSSLQGQSDVLPFTSVGQALNASYNLPSPVALFTAYFVSVRAIDCTGTELIAFSGGFHMGQEVPPQLPVVSLGTFGTNTSAQQSTSNVTVSWAGAASIWSAVKIYVALGTTADPPDMPSIRPFTQVNSTANSFTFTGLKLGQYEAPTASSVNSSSTSTLSRRDTNSTVRTPYSLTVVVQDQSGQNTTKSAEFVVDTTPPVPGIVTLLNQATWNRSALGPATDMNKTRNAPTIVWQPFASNMTFFLSGAHDDESGVVAMEYRIETSNVSSSLATQVLLDWTPFQIATSVTVYLQLAVNTPYIVRLRVTNGAGLQSETLSVPLAVDLSPPIIGDINLGTDMSAGLQYLSSRTILPWTFGLAATLNQTTCPSYNDSFVPPNAPSGRWTSAGCSLAASGAGLVLKPNCVWYSATYGSGSAFIFRMQASNATGAISSIIVTDSSLPMLAEPSPTASNDFAIFNSTFPYSAIGIVVTAGPISPTVAVTRINNGEKVWRQKLLPIQADPTQQFLTYSVSVLRTGLLITVSDDLGVLQSSMSMSPLSGALVFNRLPRLAARFRLWNAPSMASMIVTNVQYPSATSMQCNFGSVTSDLESSLIRYQIGLGTQKGTTDILNLTDLTATTIDPNTGCLGDHCVFSQQIDPSSGVLAKQLLVNMSQTAAGPLIPALYTPNWCSLTVLQGGCASLASCKAIPSVITGLNFTCACPQGYQGNGVGPFGCSDIDEVSFANATGVSLCGQNAVARNIPGGFACNCLPGYQGSPYDMVTGCVNINECLVTPTLCGAGGVCQDLPGTWQCVCRAGFASADSKNQSCAAVNSCPGNCSSLATCFNTAAGQYLCQCPPGSRGTGMGSKGCIPAGSTCALSAPVAWNSSFAASLTSPTDLVPGQTAKLLYWSPTLLAKWFSVTSNGAGVIVNVTSNAIIGRSLSLYITGDCLAYDVVPVSCNTKTGVCTGEYLAPVGGKFYFAVSSVSAANFTCTSGWTASDCSVPLFNMLPRVTNVNMPCEGPFAYNGTVYSNATFNPCAPTLMPGAVAPANASYTFQGCYGSFFSWSSDQPEPPRLSLDMVSSSVSWNGTVQDCANTCQRQGTPLFSYHMAPSTFSSWFWPTLNSKTTSCLCMPTLPESSTLLSMTSCHTTARTWASQQGGIPVYAVTPPAAWCPVAETLNSQTNLSLTFNNPRFCAPRTTVGGATCVFPFLYRGVQYTDCISTDAMAPWCYIDPVMQKWDYCQGVDYCSNPVSQCPASSNSTCTSGLTKAQCMCNAGYAFNASLGAGCYDIDECAQGTAVCDQRGYCVNTLGSYSCACNATLGLFLDPVDQKTCYWLPDQSPLVANRTVVPTYPNSTKVSIPYFPVFKMINGANLSSTVWSDSFIIDEDPPVLNSVVLYARGLQVSVLSPGDVTATWDFSSPTSGIAYYEYSIGTSATSADIIATQVTLNKTVTFTVTAAQYAVYYLTVTAFNGALLNATTVLPIPIETVGPSTTGVAVSLFSFGHAVSWTPFNDLVGVTRVYAAIGSRAGQSDIMSWSQVGGVSLSNATFIADPTCVTCGSISTYLPTTFSTIAVPVYFSIQAANQAGLLSSPVSAPAALLLGTDASTLSASGNLTVGNFINSQAQMTVSATLVSGAHRLTVIPINSAQYQMSQSTATPLTVPANLTIYRTGSTSIKYLQIHVLIASVGNNASLDSTMMGANVSAACQIAGFAVPGAAQPVVYYSGTVYNQSTWMAQKTAIDPITGSIKWTPTLPGYYAVFLNTTVPSYLDYNKDALADIMLTSGKGAFYSALSPSWTTLGLVFNQTGVPRLSAISDFDGDGILDVAVANTSGTYLSTMTASASVRKTVLLPAPSLPAGSQRFVVAPSLLGLSDIDGDLVPDLIWSATTDRAGPVLLVGPSTRGNYTNPGVAMPVSLPYADQVVGLGSWGTRTGVLCSTRNGPYIYLYTMDLPP</sequence>
<dbReference type="Gene3D" id="2.10.10.10">
    <property type="entry name" value="Fibronectin, type II, collagen-binding"/>
    <property type="match status" value="1"/>
</dbReference>
<dbReference type="PROSITE" id="PS51092">
    <property type="entry name" value="FN2_2"/>
    <property type="match status" value="1"/>
</dbReference>
<dbReference type="InterPro" id="IPR000152">
    <property type="entry name" value="EGF-type_Asp/Asn_hydroxyl_site"/>
</dbReference>
<evidence type="ECO:0000256" key="3">
    <source>
        <dbReference type="ARBA" id="ARBA00022737"/>
    </source>
</evidence>
<comment type="caution">
    <text evidence="9">The sequence shown here is derived from an EMBL/GenBank/DDBJ whole genome shotgun (WGS) entry which is preliminary data.</text>
</comment>
<keyword evidence="3" id="KW-0677">Repeat</keyword>
<dbReference type="PANTHER" id="PTHR16897">
    <property type="entry name" value="OS10G0105400 PROTEIN"/>
    <property type="match status" value="1"/>
</dbReference>
<evidence type="ECO:0000259" key="7">
    <source>
        <dbReference type="PROSITE" id="PS50026"/>
    </source>
</evidence>
<dbReference type="SUPFAM" id="SSF69318">
    <property type="entry name" value="Integrin alpha N-terminal domain"/>
    <property type="match status" value="1"/>
</dbReference>
<evidence type="ECO:0000256" key="4">
    <source>
        <dbReference type="ARBA" id="ARBA00023157"/>
    </source>
</evidence>